<gene>
    <name evidence="7" type="ORF">PISMIDRAFT_185207</name>
</gene>
<evidence type="ECO:0000256" key="6">
    <source>
        <dbReference type="SAM" id="SignalP"/>
    </source>
</evidence>
<dbReference type="PANTHER" id="PTHR12714:SF9">
    <property type="entry name" value="PROTEIN-S-ISOPRENYLCYSTEINE O-METHYLTRANSFERASE"/>
    <property type="match status" value="1"/>
</dbReference>
<protein>
    <recommendedName>
        <fullName evidence="5">Protein-S-isoprenylcysteine O-methyltransferase</fullName>
        <ecNumber evidence="5">2.1.1.100</ecNumber>
    </recommendedName>
</protein>
<dbReference type="AlphaFoldDB" id="A0A0C9ZNC8"/>
<evidence type="ECO:0000256" key="2">
    <source>
        <dbReference type="ARBA" id="ARBA00022692"/>
    </source>
</evidence>
<dbReference type="PANTHER" id="PTHR12714">
    <property type="entry name" value="PROTEIN-S ISOPRENYLCYSTEINE O-METHYLTRANSFERASE"/>
    <property type="match status" value="1"/>
</dbReference>
<feature type="transmembrane region" description="Helical" evidence="5">
    <location>
        <begin position="180"/>
        <end position="199"/>
    </location>
</feature>
<dbReference type="OrthoDB" id="422086at2759"/>
<comment type="catalytic activity">
    <reaction evidence="5">
        <text>[protein]-C-terminal S-[(2E,6E)-farnesyl]-L-cysteine + S-adenosyl-L-methionine = [protein]-C-terminal S-[(2E,6E)-farnesyl]-L-cysteine methyl ester + S-adenosyl-L-homocysteine</text>
        <dbReference type="Rhea" id="RHEA:21672"/>
        <dbReference type="Rhea" id="RHEA-COMP:12125"/>
        <dbReference type="Rhea" id="RHEA-COMP:12126"/>
        <dbReference type="ChEBI" id="CHEBI:57856"/>
        <dbReference type="ChEBI" id="CHEBI:59789"/>
        <dbReference type="ChEBI" id="CHEBI:90510"/>
        <dbReference type="ChEBI" id="CHEBI:90511"/>
        <dbReference type="EC" id="2.1.1.100"/>
    </reaction>
</comment>
<keyword evidence="5" id="KW-0949">S-adenosyl-L-methionine</keyword>
<dbReference type="EMBL" id="KN833696">
    <property type="protein sequence ID" value="KIK27429.1"/>
    <property type="molecule type" value="Genomic_DNA"/>
</dbReference>
<evidence type="ECO:0000256" key="1">
    <source>
        <dbReference type="ARBA" id="ARBA00004141"/>
    </source>
</evidence>
<comment type="subcellular location">
    <subcellularLocation>
        <location evidence="5">Endoplasmic reticulum membrane</location>
        <topology evidence="5">Multi-pass membrane protein</topology>
    </subcellularLocation>
    <subcellularLocation>
        <location evidence="1">Membrane</location>
        <topology evidence="1">Multi-pass membrane protein</topology>
    </subcellularLocation>
</comment>
<evidence type="ECO:0000256" key="3">
    <source>
        <dbReference type="ARBA" id="ARBA00022989"/>
    </source>
</evidence>
<accession>A0A0C9ZNC8</accession>
<evidence type="ECO:0000313" key="7">
    <source>
        <dbReference type="EMBL" id="KIK27429.1"/>
    </source>
</evidence>
<keyword evidence="5" id="KW-0808">Transferase</keyword>
<keyword evidence="8" id="KW-1185">Reference proteome</keyword>
<dbReference type="GO" id="GO:0032259">
    <property type="term" value="P:methylation"/>
    <property type="evidence" value="ECO:0007669"/>
    <property type="project" value="UniProtKB-KW"/>
</dbReference>
<name>A0A0C9ZNC8_9AGAM</name>
<reference evidence="8" key="2">
    <citation type="submission" date="2015-01" db="EMBL/GenBank/DDBJ databases">
        <title>Evolutionary Origins and Diversification of the Mycorrhizal Mutualists.</title>
        <authorList>
            <consortium name="DOE Joint Genome Institute"/>
            <consortium name="Mycorrhizal Genomics Consortium"/>
            <person name="Kohler A."/>
            <person name="Kuo A."/>
            <person name="Nagy L.G."/>
            <person name="Floudas D."/>
            <person name="Copeland A."/>
            <person name="Barry K.W."/>
            <person name="Cichocki N."/>
            <person name="Veneault-Fourrey C."/>
            <person name="LaButti K."/>
            <person name="Lindquist E.A."/>
            <person name="Lipzen A."/>
            <person name="Lundell T."/>
            <person name="Morin E."/>
            <person name="Murat C."/>
            <person name="Riley R."/>
            <person name="Ohm R."/>
            <person name="Sun H."/>
            <person name="Tunlid A."/>
            <person name="Henrissat B."/>
            <person name="Grigoriev I.V."/>
            <person name="Hibbett D.S."/>
            <person name="Martin F."/>
        </authorList>
    </citation>
    <scope>NUCLEOTIDE SEQUENCE [LARGE SCALE GENOMIC DNA]</scope>
    <source>
        <strain evidence="8">441</strain>
    </source>
</reference>
<organism evidence="7 8">
    <name type="scientific">Pisolithus microcarpus 441</name>
    <dbReference type="NCBI Taxonomy" id="765257"/>
    <lineage>
        <taxon>Eukaryota</taxon>
        <taxon>Fungi</taxon>
        <taxon>Dikarya</taxon>
        <taxon>Basidiomycota</taxon>
        <taxon>Agaricomycotina</taxon>
        <taxon>Agaricomycetes</taxon>
        <taxon>Agaricomycetidae</taxon>
        <taxon>Boletales</taxon>
        <taxon>Sclerodermatineae</taxon>
        <taxon>Pisolithaceae</taxon>
        <taxon>Pisolithus</taxon>
    </lineage>
</organism>
<keyword evidence="3 5" id="KW-1133">Transmembrane helix</keyword>
<keyword evidence="2 5" id="KW-0812">Transmembrane</keyword>
<dbReference type="EC" id="2.1.1.100" evidence="5"/>
<keyword evidence="6" id="KW-0732">Signal</keyword>
<reference evidence="7 8" key="1">
    <citation type="submission" date="2014-04" db="EMBL/GenBank/DDBJ databases">
        <authorList>
            <consortium name="DOE Joint Genome Institute"/>
            <person name="Kuo A."/>
            <person name="Kohler A."/>
            <person name="Costa M.D."/>
            <person name="Nagy L.G."/>
            <person name="Floudas D."/>
            <person name="Copeland A."/>
            <person name="Barry K.W."/>
            <person name="Cichocki N."/>
            <person name="Veneault-Fourrey C."/>
            <person name="LaButti K."/>
            <person name="Lindquist E.A."/>
            <person name="Lipzen A."/>
            <person name="Lundell T."/>
            <person name="Morin E."/>
            <person name="Murat C."/>
            <person name="Sun H."/>
            <person name="Tunlid A."/>
            <person name="Henrissat B."/>
            <person name="Grigoriev I.V."/>
            <person name="Hibbett D.S."/>
            <person name="Martin F."/>
            <person name="Nordberg H.P."/>
            <person name="Cantor M.N."/>
            <person name="Hua S.X."/>
        </authorList>
    </citation>
    <scope>NUCLEOTIDE SEQUENCE [LARGE SCALE GENOMIC DNA]</scope>
    <source>
        <strain evidence="7 8">441</strain>
    </source>
</reference>
<feature type="chain" id="PRO_5002218118" description="Protein-S-isoprenylcysteine O-methyltransferase" evidence="6">
    <location>
        <begin position="24"/>
        <end position="233"/>
    </location>
</feature>
<dbReference type="Gene3D" id="1.20.120.1630">
    <property type="match status" value="1"/>
</dbReference>
<keyword evidence="4 5" id="KW-0472">Membrane</keyword>
<dbReference type="STRING" id="765257.A0A0C9ZNC8"/>
<evidence type="ECO:0000256" key="4">
    <source>
        <dbReference type="ARBA" id="ARBA00023136"/>
    </source>
</evidence>
<comment type="similarity">
    <text evidence="5">Belongs to the class VI-like SAM-binding methyltransferase superfamily. Isoprenylcysteine carboxyl methyltransferase family.</text>
</comment>
<evidence type="ECO:0000313" key="8">
    <source>
        <dbReference type="Proteomes" id="UP000054018"/>
    </source>
</evidence>
<feature type="signal peptide" evidence="6">
    <location>
        <begin position="1"/>
        <end position="23"/>
    </location>
</feature>
<evidence type="ECO:0000256" key="5">
    <source>
        <dbReference type="RuleBase" id="RU362022"/>
    </source>
</evidence>
<dbReference type="Proteomes" id="UP000054018">
    <property type="component" value="Unassembled WGS sequence"/>
</dbReference>
<feature type="transmembrane region" description="Helical" evidence="5">
    <location>
        <begin position="60"/>
        <end position="79"/>
    </location>
</feature>
<keyword evidence="5" id="KW-0489">Methyltransferase</keyword>
<dbReference type="GO" id="GO:0004671">
    <property type="term" value="F:protein C-terminal S-isoprenylcysteine carboxyl O-methyltransferase activity"/>
    <property type="evidence" value="ECO:0007669"/>
    <property type="project" value="UniProtKB-EC"/>
</dbReference>
<proteinExistence type="inferred from homology"/>
<comment type="caution">
    <text evidence="5">Lacks conserved residue(s) required for the propagation of feature annotation.</text>
</comment>
<dbReference type="GO" id="GO:0005789">
    <property type="term" value="C:endoplasmic reticulum membrane"/>
    <property type="evidence" value="ECO:0007669"/>
    <property type="project" value="UniProtKB-SubCell"/>
</dbReference>
<dbReference type="Pfam" id="PF04140">
    <property type="entry name" value="ICMT"/>
    <property type="match status" value="1"/>
</dbReference>
<feature type="transmembrane region" description="Helical" evidence="5">
    <location>
        <begin position="100"/>
        <end position="122"/>
    </location>
</feature>
<dbReference type="InterPro" id="IPR007269">
    <property type="entry name" value="ICMT_MeTrfase"/>
</dbReference>
<keyword evidence="5" id="KW-0256">Endoplasmic reticulum</keyword>
<dbReference type="HOGENOM" id="CLU_065200_6_0_1"/>
<sequence length="233" mass="25986">MVESATTKGLLLRLAVVLGTTCALRVTITPPNPPPREGEKRKISVVEKSTVGIMKTVMRASYLFAGIAETILITTHLIARMMGSTFLSNTCVQKLELTPIAAAGCILACIGASIRAWCYQALGRLFTFEFAILSDHKLITSGPYAYVRHPSYTGGMLSLVGTTVVYGTRGSMMYHCPVGYSVWGPLWIVLVVVSCALMVDRCLREDRVLHATFGRNWEEWRRRVRWRLIPWIF</sequence>